<sequence length="287" mass="30466">MAEMAGVANGNGNGNHGVAVNIKDEDVNDHNSSAKSSTEDTSCFVTIPFIQKVIAEVLGTYFLIFAGCAAVVVNSDKDKVVSLPGISIVWGLAVMVMVYSIGHISGAHFNPAVTLAFATCKRFPWKQVPAYISAQVLGSTLASGTLRLIFNGNQDQFFGTLPGGSDWQSFVLEFIITFYLMFVISGVATDNRAIGELAGLAVGATVLLNVMFAGPISGASMNPARSLGPAIVSNHYRGIWIYMVAPPCGAIAGAWVYNIIRFTDKPLREITKSGSFLKGLGRTRSSM</sequence>
<evidence type="ECO:0000256" key="4">
    <source>
        <dbReference type="ARBA" id="ARBA00022737"/>
    </source>
</evidence>
<feature type="transmembrane region" description="Helical" evidence="9">
    <location>
        <begin position="53"/>
        <end position="73"/>
    </location>
</feature>
<comment type="subcellular location">
    <subcellularLocation>
        <location evidence="1">Membrane</location>
        <topology evidence="1">Multi-pass membrane protein</topology>
    </subcellularLocation>
</comment>
<dbReference type="InterPro" id="IPR023271">
    <property type="entry name" value="Aquaporin-like"/>
</dbReference>
<feature type="transmembrane region" description="Helical" evidence="9">
    <location>
        <begin position="170"/>
        <end position="188"/>
    </location>
</feature>
<dbReference type="GO" id="GO:0015267">
    <property type="term" value="F:channel activity"/>
    <property type="evidence" value="ECO:0007669"/>
    <property type="project" value="InterPro"/>
</dbReference>
<dbReference type="Gene3D" id="1.20.1080.10">
    <property type="entry name" value="Glycerol uptake facilitator protein"/>
    <property type="match status" value="1"/>
</dbReference>
<evidence type="ECO:0000256" key="9">
    <source>
        <dbReference type="SAM" id="Phobius"/>
    </source>
</evidence>
<evidence type="ECO:0000256" key="5">
    <source>
        <dbReference type="ARBA" id="ARBA00022989"/>
    </source>
</evidence>
<evidence type="ECO:0008006" key="12">
    <source>
        <dbReference type="Google" id="ProtNLM"/>
    </source>
</evidence>
<gene>
    <name evidence="10" type="ORF">C3L33_15609</name>
</gene>
<dbReference type="InterPro" id="IPR000425">
    <property type="entry name" value="MIP"/>
</dbReference>
<keyword evidence="5 9" id="KW-1133">Transmembrane helix</keyword>
<dbReference type="InterPro" id="IPR034294">
    <property type="entry name" value="Aquaporin_transptr"/>
</dbReference>
<keyword evidence="2 8" id="KW-0813">Transport</keyword>
<feature type="non-terminal residue" evidence="10">
    <location>
        <position position="1"/>
    </location>
</feature>
<feature type="transmembrane region" description="Helical" evidence="9">
    <location>
        <begin position="128"/>
        <end position="150"/>
    </location>
</feature>
<feature type="transmembrane region" description="Helical" evidence="9">
    <location>
        <begin position="85"/>
        <end position="107"/>
    </location>
</feature>
<dbReference type="Proteomes" id="UP000428333">
    <property type="component" value="Linkage Group LG09"/>
</dbReference>
<comment type="caution">
    <text evidence="10">The sequence shown here is derived from an EMBL/GenBank/DDBJ whole genome shotgun (WGS) entry which is preliminary data.</text>
</comment>
<evidence type="ECO:0000313" key="10">
    <source>
        <dbReference type="EMBL" id="KAE9452490.1"/>
    </source>
</evidence>
<comment type="similarity">
    <text evidence="7">Belongs to the MIP/aquaporin (TC 1.A.8) family. NIP (TC 1.A.8.12) subfamily.</text>
</comment>
<proteinExistence type="inferred from homology"/>
<protein>
    <recommendedName>
        <fullName evidence="12">Aquaporin</fullName>
    </recommendedName>
</protein>
<keyword evidence="6 9" id="KW-0472">Membrane</keyword>
<dbReference type="EMBL" id="QEFC01002392">
    <property type="protein sequence ID" value="KAE9452490.1"/>
    <property type="molecule type" value="Genomic_DNA"/>
</dbReference>
<reference evidence="10 11" key="1">
    <citation type="journal article" date="2019" name="Genome Biol. Evol.">
        <title>The Rhododendron genome and chromosomal organization provide insight into shared whole-genome duplications across the heath family (Ericaceae).</title>
        <authorList>
            <person name="Soza V.L."/>
            <person name="Lindsley D."/>
            <person name="Waalkes A."/>
            <person name="Ramage E."/>
            <person name="Patwardhan R.P."/>
            <person name="Burton J.N."/>
            <person name="Adey A."/>
            <person name="Kumar A."/>
            <person name="Qiu R."/>
            <person name="Shendure J."/>
            <person name="Hall B."/>
        </authorList>
    </citation>
    <scope>NUCLEOTIDE SEQUENCE [LARGE SCALE GENOMIC DNA]</scope>
    <source>
        <strain evidence="10">RSF 1966-606</strain>
    </source>
</reference>
<dbReference type="CDD" id="cd00333">
    <property type="entry name" value="MIP"/>
    <property type="match status" value="1"/>
</dbReference>
<evidence type="ECO:0000256" key="2">
    <source>
        <dbReference type="ARBA" id="ARBA00022448"/>
    </source>
</evidence>
<evidence type="ECO:0000256" key="3">
    <source>
        <dbReference type="ARBA" id="ARBA00022692"/>
    </source>
</evidence>
<dbReference type="SUPFAM" id="SSF81338">
    <property type="entry name" value="Aquaporin-like"/>
    <property type="match status" value="1"/>
</dbReference>
<dbReference type="NCBIfam" id="TIGR00861">
    <property type="entry name" value="MIP"/>
    <property type="match status" value="1"/>
</dbReference>
<accession>A0A6A4L2Z0</accession>
<evidence type="ECO:0000256" key="7">
    <source>
        <dbReference type="ARBA" id="ARBA00060753"/>
    </source>
</evidence>
<evidence type="ECO:0000256" key="6">
    <source>
        <dbReference type="ARBA" id="ARBA00023136"/>
    </source>
</evidence>
<dbReference type="OrthoDB" id="3222at2759"/>
<dbReference type="InterPro" id="IPR022357">
    <property type="entry name" value="MIP_CS"/>
</dbReference>
<keyword evidence="4" id="KW-0677">Repeat</keyword>
<dbReference type="Pfam" id="PF00230">
    <property type="entry name" value="MIP"/>
    <property type="match status" value="1"/>
</dbReference>
<evidence type="ECO:0000256" key="1">
    <source>
        <dbReference type="ARBA" id="ARBA00004141"/>
    </source>
</evidence>
<dbReference type="FunFam" id="1.20.1080.10:FF:000029">
    <property type="entry name" value="Aquaporin NIP1-1"/>
    <property type="match status" value="1"/>
</dbReference>
<feature type="transmembrane region" description="Helical" evidence="9">
    <location>
        <begin position="200"/>
        <end position="219"/>
    </location>
</feature>
<keyword evidence="11" id="KW-1185">Reference proteome</keyword>
<evidence type="ECO:0000313" key="11">
    <source>
        <dbReference type="Proteomes" id="UP000428333"/>
    </source>
</evidence>
<dbReference type="PROSITE" id="PS00221">
    <property type="entry name" value="MIP"/>
    <property type="match status" value="1"/>
</dbReference>
<keyword evidence="3 8" id="KW-0812">Transmembrane</keyword>
<dbReference type="PRINTS" id="PR00783">
    <property type="entry name" value="MINTRINSICP"/>
</dbReference>
<name>A0A6A4L2Z0_9ERIC</name>
<dbReference type="AlphaFoldDB" id="A0A6A4L2Z0"/>
<dbReference type="PANTHER" id="PTHR45724">
    <property type="entry name" value="AQUAPORIN NIP2-1"/>
    <property type="match status" value="1"/>
</dbReference>
<dbReference type="GO" id="GO:0016020">
    <property type="term" value="C:membrane"/>
    <property type="evidence" value="ECO:0007669"/>
    <property type="project" value="UniProtKB-SubCell"/>
</dbReference>
<evidence type="ECO:0000256" key="8">
    <source>
        <dbReference type="RuleBase" id="RU000477"/>
    </source>
</evidence>
<dbReference type="PANTHER" id="PTHR45724:SF13">
    <property type="entry name" value="AQUAPORIN NIP1-1-RELATED"/>
    <property type="match status" value="1"/>
</dbReference>
<organism evidence="10 11">
    <name type="scientific">Rhododendron williamsianum</name>
    <dbReference type="NCBI Taxonomy" id="262921"/>
    <lineage>
        <taxon>Eukaryota</taxon>
        <taxon>Viridiplantae</taxon>
        <taxon>Streptophyta</taxon>
        <taxon>Embryophyta</taxon>
        <taxon>Tracheophyta</taxon>
        <taxon>Spermatophyta</taxon>
        <taxon>Magnoliopsida</taxon>
        <taxon>eudicotyledons</taxon>
        <taxon>Gunneridae</taxon>
        <taxon>Pentapetalae</taxon>
        <taxon>asterids</taxon>
        <taxon>Ericales</taxon>
        <taxon>Ericaceae</taxon>
        <taxon>Ericoideae</taxon>
        <taxon>Rhodoreae</taxon>
        <taxon>Rhododendron</taxon>
    </lineage>
</organism>
<feature type="transmembrane region" description="Helical" evidence="9">
    <location>
        <begin position="239"/>
        <end position="260"/>
    </location>
</feature>